<sequence>MAFFRTKKDDEKQLKAFDGSDFNNMGSADLLQLLLKKLILEGNYNKAENLIFEELEKNKSRVIKDTAIDFYNTLLGKSDEDLISNNFSREEVLQGLEDINSMHFE</sequence>
<dbReference type="AlphaFoldDB" id="A0A410DVZ6"/>
<dbReference type="Proteomes" id="UP000286268">
    <property type="component" value="Chromosome"/>
</dbReference>
<evidence type="ECO:0000313" key="2">
    <source>
        <dbReference type="Proteomes" id="UP000286268"/>
    </source>
</evidence>
<dbReference type="EMBL" id="CP025746">
    <property type="protein sequence ID" value="QAA33092.1"/>
    <property type="molecule type" value="Genomic_DNA"/>
</dbReference>
<accession>A0A410DVZ6</accession>
<dbReference type="KEGG" id="cmah:C1I91_16415"/>
<dbReference type="InterPro" id="IPR045507">
    <property type="entry name" value="DUF6483"/>
</dbReference>
<reference evidence="1 2" key="1">
    <citation type="submission" date="2018-01" db="EMBL/GenBank/DDBJ databases">
        <title>Genome Sequencing and Assembly of Anaerobacter polyendosporus strain CT4.</title>
        <authorList>
            <person name="Tachaapaikoon C."/>
            <person name="Sutheeworapong S."/>
            <person name="Jenjaroenpun P."/>
            <person name="Wongsurawat T."/>
            <person name="Nookeaw I."/>
            <person name="Cheawchanlertfa P."/>
            <person name="Kosugi A."/>
            <person name="Cheevadhanarak S."/>
            <person name="Ratanakhanokchai K."/>
        </authorList>
    </citation>
    <scope>NUCLEOTIDE SEQUENCE [LARGE SCALE GENOMIC DNA]</scope>
    <source>
        <strain evidence="1 2">CT4</strain>
    </source>
</reference>
<name>A0A410DVZ6_9CLOT</name>
<protein>
    <submittedName>
        <fullName evidence="1">Uncharacterized protein</fullName>
    </submittedName>
</protein>
<evidence type="ECO:0000313" key="1">
    <source>
        <dbReference type="EMBL" id="QAA33092.1"/>
    </source>
</evidence>
<keyword evidence="2" id="KW-1185">Reference proteome</keyword>
<proteinExistence type="predicted"/>
<gene>
    <name evidence="1" type="ORF">C1I91_16415</name>
</gene>
<organism evidence="1 2">
    <name type="scientific">Clostridium manihotivorum</name>
    <dbReference type="NCBI Taxonomy" id="2320868"/>
    <lineage>
        <taxon>Bacteria</taxon>
        <taxon>Bacillati</taxon>
        <taxon>Bacillota</taxon>
        <taxon>Clostridia</taxon>
        <taxon>Eubacteriales</taxon>
        <taxon>Clostridiaceae</taxon>
        <taxon>Clostridium</taxon>
    </lineage>
</organism>
<dbReference type="OrthoDB" id="1752428at2"/>
<dbReference type="RefSeq" id="WP_128213822.1">
    <property type="nucleotide sequence ID" value="NZ_CP025746.1"/>
</dbReference>
<dbReference type="Pfam" id="PF20092">
    <property type="entry name" value="DUF6483"/>
    <property type="match status" value="1"/>
</dbReference>